<sequence length="57" mass="6643">MQSKLWSALKLGGPFPEDKKVVVHFATGIYMWVTCDTSRVPETKFPRRLSSRRFSRL</sequence>
<organism evidence="1">
    <name type="scientific">Rhizophora mucronata</name>
    <name type="common">Asiatic mangrove</name>
    <dbReference type="NCBI Taxonomy" id="61149"/>
    <lineage>
        <taxon>Eukaryota</taxon>
        <taxon>Viridiplantae</taxon>
        <taxon>Streptophyta</taxon>
        <taxon>Embryophyta</taxon>
        <taxon>Tracheophyta</taxon>
        <taxon>Spermatophyta</taxon>
        <taxon>Magnoliopsida</taxon>
        <taxon>eudicotyledons</taxon>
        <taxon>Gunneridae</taxon>
        <taxon>Pentapetalae</taxon>
        <taxon>rosids</taxon>
        <taxon>fabids</taxon>
        <taxon>Malpighiales</taxon>
        <taxon>Rhizophoraceae</taxon>
        <taxon>Rhizophora</taxon>
    </lineage>
</organism>
<protein>
    <submittedName>
        <fullName evidence="1">Uncharacterized protein</fullName>
    </submittedName>
</protein>
<proteinExistence type="predicted"/>
<name>A0A2P2Q668_RHIMU</name>
<dbReference type="EMBL" id="GGEC01081946">
    <property type="protein sequence ID" value="MBX62430.1"/>
    <property type="molecule type" value="Transcribed_RNA"/>
</dbReference>
<reference evidence="1" key="1">
    <citation type="submission" date="2018-02" db="EMBL/GenBank/DDBJ databases">
        <title>Rhizophora mucronata_Transcriptome.</title>
        <authorList>
            <person name="Meera S.P."/>
            <person name="Sreeshan A."/>
            <person name="Augustine A."/>
        </authorList>
    </citation>
    <scope>NUCLEOTIDE SEQUENCE</scope>
    <source>
        <tissue evidence="1">Leaf</tissue>
    </source>
</reference>
<accession>A0A2P2Q668</accession>
<dbReference type="AlphaFoldDB" id="A0A2P2Q668"/>
<evidence type="ECO:0000313" key="1">
    <source>
        <dbReference type="EMBL" id="MBX62430.1"/>
    </source>
</evidence>